<reference evidence="1 2" key="1">
    <citation type="submission" date="2018-09" db="EMBL/GenBank/DDBJ databases">
        <title>The draft genome of Acinetobacter spp. strains.</title>
        <authorList>
            <person name="Qin J."/>
            <person name="Feng Y."/>
            <person name="Zong Z."/>
        </authorList>
    </citation>
    <scope>NUCLEOTIDE SEQUENCE [LARGE SCALE GENOMIC DNA]</scope>
    <source>
        <strain evidence="1 2">WCHAc060012</strain>
    </source>
</reference>
<protein>
    <submittedName>
        <fullName evidence="1">Uncharacterized protein</fullName>
    </submittedName>
</protein>
<dbReference type="RefSeq" id="WP_120401999.1">
    <property type="nucleotide sequence ID" value="NZ_RAXV01000010.1"/>
</dbReference>
<sequence length="358" mass="41415">MQLFQDFFDQSKQLNQAPFNAQQKLPCHGQTQKYKIILIGLKIPNLPAPLHYLNFFAQIGQPQLPLLRNEYLISTHALDTVSVMCSSSPHMAGQLNSYSLDKDCLITDNGFYFADREQIQRSAKHFEFKRSDSELSFKLNAEETKLVSCFSKLRMGLAEHWSALSRCEGEIIYKGQHIAVQHQGALEFARSWNFPYFPLAYYCMQIINLSNRQQLIFMHLRDSLNRILQSRIYIKDPEQNLAQLYDQGVIFRIHRVYPRITAPNGQKMYLPREFEWRLQAAGINLYLRGQSRGDFKFGLGAGFAGSFSYSICLNGAEEIGESAYCEYIDCRALNWQEQNKQDKIMDQLAESVPIFLKK</sequence>
<dbReference type="EMBL" id="RAXV01000010">
    <property type="protein sequence ID" value="RKG32223.1"/>
    <property type="molecule type" value="Genomic_DNA"/>
</dbReference>
<dbReference type="InterPro" id="IPR046611">
    <property type="entry name" value="DUF6670"/>
</dbReference>
<accession>A0A3A8EUX1</accession>
<dbReference type="Proteomes" id="UP000282388">
    <property type="component" value="Unassembled WGS sequence"/>
</dbReference>
<evidence type="ECO:0000313" key="2">
    <source>
        <dbReference type="Proteomes" id="UP000282388"/>
    </source>
</evidence>
<comment type="caution">
    <text evidence="1">The sequence shown here is derived from an EMBL/GenBank/DDBJ whole genome shotgun (WGS) entry which is preliminary data.</text>
</comment>
<gene>
    <name evidence="1" type="ORF">D7V32_05990</name>
</gene>
<dbReference type="Pfam" id="PF20375">
    <property type="entry name" value="DUF6670"/>
    <property type="match status" value="1"/>
</dbReference>
<dbReference type="OrthoDB" id="6672593at2"/>
<keyword evidence="2" id="KW-1185">Reference proteome</keyword>
<proteinExistence type="predicted"/>
<dbReference type="AlphaFoldDB" id="A0A3A8EUX1"/>
<evidence type="ECO:0000313" key="1">
    <source>
        <dbReference type="EMBL" id="RKG32223.1"/>
    </source>
</evidence>
<organism evidence="1 2">
    <name type="scientific">Acinetobacter tianfuensis</name>
    <dbReference type="NCBI Taxonomy" id="2419603"/>
    <lineage>
        <taxon>Bacteria</taxon>
        <taxon>Pseudomonadati</taxon>
        <taxon>Pseudomonadota</taxon>
        <taxon>Gammaproteobacteria</taxon>
        <taxon>Moraxellales</taxon>
        <taxon>Moraxellaceae</taxon>
        <taxon>Acinetobacter</taxon>
    </lineage>
</organism>
<name>A0A3A8EUX1_9GAMM</name>